<proteinExistence type="predicted"/>
<dbReference type="Gene3D" id="1.10.8.1050">
    <property type="entry name" value="Antitoxin VbhA-like"/>
    <property type="match status" value="1"/>
</dbReference>
<name>A0ABT7TCC3_9MICO</name>
<dbReference type="InterPro" id="IPR041535">
    <property type="entry name" value="VbhA"/>
</dbReference>
<dbReference type="EMBL" id="JAUCML010000013">
    <property type="protein sequence ID" value="MDM7886559.1"/>
    <property type="molecule type" value="Genomic_DNA"/>
</dbReference>
<evidence type="ECO:0000259" key="2">
    <source>
        <dbReference type="Pfam" id="PF18495"/>
    </source>
</evidence>
<dbReference type="Proteomes" id="UP001237823">
    <property type="component" value="Unassembled WGS sequence"/>
</dbReference>
<comment type="caution">
    <text evidence="3">The sequence shown here is derived from an EMBL/GenBank/DDBJ whole genome shotgun (WGS) entry which is preliminary data.</text>
</comment>
<organism evidence="3 4">
    <name type="scientific">Curtobacterium citri</name>
    <dbReference type="NCBI Taxonomy" id="3055139"/>
    <lineage>
        <taxon>Bacteria</taxon>
        <taxon>Bacillati</taxon>
        <taxon>Actinomycetota</taxon>
        <taxon>Actinomycetes</taxon>
        <taxon>Micrococcales</taxon>
        <taxon>Microbacteriaceae</taxon>
        <taxon>Curtobacterium</taxon>
    </lineage>
</organism>
<dbReference type="Pfam" id="PF18495">
    <property type="entry name" value="VbhA"/>
    <property type="match status" value="1"/>
</dbReference>
<evidence type="ECO:0000256" key="1">
    <source>
        <dbReference type="SAM" id="MobiDB-lite"/>
    </source>
</evidence>
<dbReference type="InterPro" id="IPR043038">
    <property type="entry name" value="VbhA_sf"/>
</dbReference>
<keyword evidence="4" id="KW-1185">Reference proteome</keyword>
<dbReference type="CDD" id="cd11586">
    <property type="entry name" value="VbhA_like"/>
    <property type="match status" value="1"/>
</dbReference>
<dbReference type="RefSeq" id="WP_289459904.1">
    <property type="nucleotide sequence ID" value="NZ_JAUCML010000013.1"/>
</dbReference>
<feature type="compositionally biased region" description="Basic and acidic residues" evidence="1">
    <location>
        <begin position="12"/>
        <end position="26"/>
    </location>
</feature>
<sequence>MATQTKTTQLTEAERAHRQQIVDETRTSTALEGGRASDVTHAAQDRWVRGELTFDEMAAEVRQAHPSTADR</sequence>
<evidence type="ECO:0000313" key="4">
    <source>
        <dbReference type="Proteomes" id="UP001237823"/>
    </source>
</evidence>
<evidence type="ECO:0000313" key="3">
    <source>
        <dbReference type="EMBL" id="MDM7886559.1"/>
    </source>
</evidence>
<reference evidence="3 4" key="1">
    <citation type="submission" date="2023-06" db="EMBL/GenBank/DDBJ databases">
        <authorList>
            <person name="Feng G."/>
            <person name="Li J."/>
            <person name="Zhu H."/>
        </authorList>
    </citation>
    <scope>NUCLEOTIDE SEQUENCE [LARGE SCALE GENOMIC DNA]</scope>
    <source>
        <strain evidence="3 4">RHCKG23</strain>
    </source>
</reference>
<accession>A0ABT7TCC3</accession>
<protein>
    <submittedName>
        <fullName evidence="3">Antitoxin VbhA family protein</fullName>
    </submittedName>
</protein>
<feature type="region of interest" description="Disordered" evidence="1">
    <location>
        <begin position="1"/>
        <end position="38"/>
    </location>
</feature>
<feature type="domain" description="Antitoxin VbhA" evidence="2">
    <location>
        <begin position="18"/>
        <end position="63"/>
    </location>
</feature>
<gene>
    <name evidence="3" type="ORF">QUG92_15720</name>
</gene>
<dbReference type="InterPro" id="IPR033788">
    <property type="entry name" value="VbhA-like"/>
</dbReference>
<feature type="compositionally biased region" description="Polar residues" evidence="1">
    <location>
        <begin position="1"/>
        <end position="11"/>
    </location>
</feature>